<dbReference type="Proteomes" id="UP000575898">
    <property type="component" value="Unassembled WGS sequence"/>
</dbReference>
<dbReference type="InterPro" id="IPR000253">
    <property type="entry name" value="FHA_dom"/>
</dbReference>
<reference evidence="3 4" key="1">
    <citation type="submission" date="2020-08" db="EMBL/GenBank/DDBJ databases">
        <title>Genomic Encyclopedia of Type Strains, Phase IV (KMG-IV): sequencing the most valuable type-strain genomes for metagenomic binning, comparative biology and taxonomic classification.</title>
        <authorList>
            <person name="Goeker M."/>
        </authorList>
    </citation>
    <scope>NUCLEOTIDE SEQUENCE [LARGE SCALE GENOMIC DNA]</scope>
    <source>
        <strain evidence="3 4">DSM 27165</strain>
    </source>
</reference>
<organism evidence="3 4">
    <name type="scientific">Chitinivorax tropicus</name>
    <dbReference type="NCBI Taxonomy" id="714531"/>
    <lineage>
        <taxon>Bacteria</taxon>
        <taxon>Pseudomonadati</taxon>
        <taxon>Pseudomonadota</taxon>
        <taxon>Betaproteobacteria</taxon>
        <taxon>Chitinivorax</taxon>
    </lineage>
</organism>
<feature type="signal peptide" evidence="1">
    <location>
        <begin position="1"/>
        <end position="19"/>
    </location>
</feature>
<keyword evidence="1" id="KW-0732">Signal</keyword>
<dbReference type="Pfam" id="PF05170">
    <property type="entry name" value="AsmA"/>
    <property type="match status" value="2"/>
</dbReference>
<comment type="caution">
    <text evidence="3">The sequence shown here is derived from an EMBL/GenBank/DDBJ whole genome shotgun (WGS) entry which is preliminary data.</text>
</comment>
<dbReference type="RefSeq" id="WP_184035047.1">
    <property type="nucleotide sequence ID" value="NZ_JACHHY010000003.1"/>
</dbReference>
<dbReference type="EMBL" id="JACHHY010000003">
    <property type="protein sequence ID" value="MBB5017367.1"/>
    <property type="molecule type" value="Genomic_DNA"/>
</dbReference>
<dbReference type="PANTHER" id="PTHR30441:SF4">
    <property type="entry name" value="PROTEIN ASMA"/>
    <property type="match status" value="1"/>
</dbReference>
<name>A0A840MKJ1_9PROT</name>
<proteinExistence type="predicted"/>
<feature type="chain" id="PRO_5032678173" evidence="1">
    <location>
        <begin position="20"/>
        <end position="703"/>
    </location>
</feature>
<evidence type="ECO:0000313" key="4">
    <source>
        <dbReference type="Proteomes" id="UP000575898"/>
    </source>
</evidence>
<accession>A0A840MKJ1</accession>
<dbReference type="GO" id="GO:0090313">
    <property type="term" value="P:regulation of protein targeting to membrane"/>
    <property type="evidence" value="ECO:0007669"/>
    <property type="project" value="TreeGrafter"/>
</dbReference>
<keyword evidence="4" id="KW-1185">Reference proteome</keyword>
<evidence type="ECO:0000256" key="1">
    <source>
        <dbReference type="SAM" id="SignalP"/>
    </source>
</evidence>
<feature type="domain" description="FHA" evidence="2">
    <location>
        <begin position="60"/>
        <end position="117"/>
    </location>
</feature>
<dbReference type="InterPro" id="IPR052894">
    <property type="entry name" value="AsmA-related"/>
</dbReference>
<dbReference type="GO" id="GO:0005886">
    <property type="term" value="C:plasma membrane"/>
    <property type="evidence" value="ECO:0007669"/>
    <property type="project" value="TreeGrafter"/>
</dbReference>
<gene>
    <name evidence="3" type="ORF">HNQ59_000631</name>
</gene>
<evidence type="ECO:0000313" key="3">
    <source>
        <dbReference type="EMBL" id="MBB5017367.1"/>
    </source>
</evidence>
<dbReference type="PROSITE" id="PS50006">
    <property type="entry name" value="FHA_DOMAIN"/>
    <property type="match status" value="1"/>
</dbReference>
<dbReference type="InterPro" id="IPR007844">
    <property type="entry name" value="AsmA"/>
</dbReference>
<dbReference type="PANTHER" id="PTHR30441">
    <property type="entry name" value="DUF748 DOMAIN-CONTAINING PROTEIN"/>
    <property type="match status" value="1"/>
</dbReference>
<sequence>MKLRSVVYLLMCAAGAATVASWAWPRVADLSRFAPDLAETVRASTNRELYVGGPMTLKLFPLGLQVERVTLSERDGSEEFVSLDKARISVRPWALLHGQISISEVSVDGLRVNLRRMPDDSNNFDDLLQMRSASNIDWTLDQLIAKQSQLRWYDNDGKPRWALRHAALHGDREEADQPMQLKLEGDLLHPGFSGRVAASGWMRLNPRLQELALPNLRLKWSGQAEQARIGLTVEGNVRYASGVASLSGARVNFDARAGAMALTANGRMPSAQWEAGRFTAPELTLKGALKQKADSGAVDIQWHNLMAETNGLSADSVIHFLAKHEHYGVNAKLAGPIRVGAGFSRFSLPEVKLDVGLVRDGDAQPFSFLEAKGSASLDWPEQLVQAELVGQYDGGAANVRLAMRDFSAPLYDLNADIAKLDLNRLVLAPVKDNSKPGEQGSALNTRIDLSLFRDWTGKAELRVGELIAGGLSCGQVLMGIKSERGVLDIEPFAASIYQGTLSGSGRVTLSEVPSFELHQRLVGLNVRPLLQDLISLERLEGKGEAEVSLAASGDSLNEIRKSLNGKLALKLEDGALRGINLGRLVGHPAGSGQNNADARTMFKTLQATFMVDKGVAVNDDLKLDAPMLAVTGQGQLDLVKDSISYQMAAQLPTASKPTKGSKQKAVIPVTISGALSSPQYQVDMRPLLEKMAHDSQPKASPQK</sequence>
<protein>
    <submittedName>
        <fullName evidence="3">AsmA protein</fullName>
    </submittedName>
</protein>
<dbReference type="AlphaFoldDB" id="A0A840MKJ1"/>
<evidence type="ECO:0000259" key="2">
    <source>
        <dbReference type="PROSITE" id="PS50006"/>
    </source>
</evidence>